<feature type="domain" description="Peptidase M24" evidence="8">
    <location>
        <begin position="18"/>
        <end position="247"/>
    </location>
</feature>
<feature type="binding site" evidence="6">
    <location>
        <position position="242"/>
    </location>
    <ligand>
        <name>a divalent metal cation</name>
        <dbReference type="ChEBI" id="CHEBI:60240"/>
        <label>1</label>
    </ligand>
</feature>
<dbReference type="HAMAP" id="MF_01974">
    <property type="entry name" value="MetAP_1"/>
    <property type="match status" value="1"/>
</dbReference>
<evidence type="ECO:0000256" key="1">
    <source>
        <dbReference type="ARBA" id="ARBA00002521"/>
    </source>
</evidence>
<dbReference type="GO" id="GO:0006508">
    <property type="term" value="P:proteolysis"/>
    <property type="evidence" value="ECO:0007669"/>
    <property type="project" value="UniProtKB-KW"/>
</dbReference>
<comment type="caution">
    <text evidence="9">The sequence shown here is derived from an EMBL/GenBank/DDBJ whole genome shotgun (WGS) entry which is preliminary data.</text>
</comment>
<proteinExistence type="inferred from homology"/>
<evidence type="ECO:0000259" key="8">
    <source>
        <dbReference type="Pfam" id="PF00557"/>
    </source>
</evidence>
<dbReference type="GO" id="GO:0070006">
    <property type="term" value="F:metalloaminopeptidase activity"/>
    <property type="evidence" value="ECO:0007669"/>
    <property type="project" value="UniProtKB-UniRule"/>
</dbReference>
<dbReference type="GO" id="GO:0004239">
    <property type="term" value="F:initiator methionyl aminopeptidase activity"/>
    <property type="evidence" value="ECO:0007669"/>
    <property type="project" value="UniProtKB-UniRule"/>
</dbReference>
<dbReference type="EC" id="3.4.11.18" evidence="6 7"/>
<gene>
    <name evidence="6 9" type="primary">map</name>
    <name evidence="9" type="ORF">CIK84_01705</name>
</gene>
<comment type="catalytic activity">
    <reaction evidence="6 7">
        <text>Release of N-terminal amino acids, preferentially methionine, from peptides and arylamides.</text>
        <dbReference type="EC" id="3.4.11.18"/>
    </reaction>
</comment>
<organism evidence="9 10">
    <name type="scientific">Glutamicibacter arilaitensis</name>
    <dbReference type="NCBI Taxonomy" id="256701"/>
    <lineage>
        <taxon>Bacteria</taxon>
        <taxon>Bacillati</taxon>
        <taxon>Actinomycetota</taxon>
        <taxon>Actinomycetes</taxon>
        <taxon>Micrococcales</taxon>
        <taxon>Micrococcaceae</taxon>
        <taxon>Glutamicibacter</taxon>
    </lineage>
</organism>
<dbReference type="Pfam" id="PF00557">
    <property type="entry name" value="Peptidase_M24"/>
    <property type="match status" value="1"/>
</dbReference>
<feature type="binding site" evidence="6">
    <location>
        <position position="242"/>
    </location>
    <ligand>
        <name>a divalent metal cation</name>
        <dbReference type="ChEBI" id="CHEBI:60240"/>
        <label>2</label>
        <note>catalytic</note>
    </ligand>
</feature>
<dbReference type="RefSeq" id="WP_102597344.1">
    <property type="nucleotide sequence ID" value="NZ_JABUYH010000063.1"/>
</dbReference>
<evidence type="ECO:0000256" key="6">
    <source>
        <dbReference type="HAMAP-Rule" id="MF_01974"/>
    </source>
</evidence>
<dbReference type="NCBIfam" id="TIGR00500">
    <property type="entry name" value="met_pdase_I"/>
    <property type="match status" value="1"/>
</dbReference>
<evidence type="ECO:0000256" key="2">
    <source>
        <dbReference type="ARBA" id="ARBA00022438"/>
    </source>
</evidence>
<feature type="binding site" evidence="6">
    <location>
        <position position="111"/>
    </location>
    <ligand>
        <name>a divalent metal cation</name>
        <dbReference type="ChEBI" id="CHEBI:60240"/>
        <label>2</label>
        <note>catalytic</note>
    </ligand>
</feature>
<feature type="binding site" evidence="6">
    <location>
        <position position="111"/>
    </location>
    <ligand>
        <name>a divalent metal cation</name>
        <dbReference type="ChEBI" id="CHEBI:60240"/>
        <label>1</label>
    </ligand>
</feature>
<comment type="similarity">
    <text evidence="6">Belongs to the peptidase M24A family. Methionine aminopeptidase type 1 subfamily.</text>
</comment>
<dbReference type="InterPro" id="IPR000994">
    <property type="entry name" value="Pept_M24"/>
</dbReference>
<dbReference type="GO" id="GO:0046872">
    <property type="term" value="F:metal ion binding"/>
    <property type="evidence" value="ECO:0007669"/>
    <property type="project" value="UniProtKB-UniRule"/>
</dbReference>
<name>A0A2N7S2N4_9MICC</name>
<dbReference type="InterPro" id="IPR001714">
    <property type="entry name" value="Pept_M24_MAP"/>
</dbReference>
<keyword evidence="5 6" id="KW-0378">Hydrolase</keyword>
<dbReference type="Gene3D" id="3.90.230.10">
    <property type="entry name" value="Creatinase/methionine aminopeptidase superfamily"/>
    <property type="match status" value="1"/>
</dbReference>
<comment type="subunit">
    <text evidence="6">Monomer.</text>
</comment>
<dbReference type="PANTHER" id="PTHR43330:SF27">
    <property type="entry name" value="METHIONINE AMINOPEPTIDASE"/>
    <property type="match status" value="1"/>
</dbReference>
<comment type="cofactor">
    <cofactor evidence="6">
        <name>Co(2+)</name>
        <dbReference type="ChEBI" id="CHEBI:48828"/>
    </cofactor>
    <cofactor evidence="6">
        <name>Zn(2+)</name>
        <dbReference type="ChEBI" id="CHEBI:29105"/>
    </cofactor>
    <cofactor evidence="6">
        <name>Mn(2+)</name>
        <dbReference type="ChEBI" id="CHEBI:29035"/>
    </cofactor>
    <cofactor evidence="6">
        <name>Fe(2+)</name>
        <dbReference type="ChEBI" id="CHEBI:29033"/>
    </cofactor>
    <text evidence="6">Binds 2 divalent metal cations per subunit. Has a high-affinity and a low affinity metal-binding site. The true nature of the physiological cofactor is under debate. The enzyme is active with cobalt, zinc, manganese or divalent iron ions. Most likely, methionine aminopeptidases function as mononuclear Fe(2+)-metalloproteases under physiological conditions, and the catalytically relevant metal-binding site has been assigned to the histidine-containing high-affinity site.</text>
</comment>
<evidence type="ECO:0000313" key="10">
    <source>
        <dbReference type="Proteomes" id="UP000235739"/>
    </source>
</evidence>
<dbReference type="CDD" id="cd01086">
    <property type="entry name" value="MetAP1"/>
    <property type="match status" value="1"/>
</dbReference>
<dbReference type="SUPFAM" id="SSF55920">
    <property type="entry name" value="Creatinase/aminopeptidase"/>
    <property type="match status" value="1"/>
</dbReference>
<dbReference type="Proteomes" id="UP000235739">
    <property type="component" value="Unassembled WGS sequence"/>
</dbReference>
<dbReference type="PRINTS" id="PR00599">
    <property type="entry name" value="MAPEPTIDASE"/>
</dbReference>
<dbReference type="PROSITE" id="PS00680">
    <property type="entry name" value="MAP_1"/>
    <property type="match status" value="1"/>
</dbReference>
<keyword evidence="3 6" id="KW-0645">Protease</keyword>
<reference evidence="9 10" key="1">
    <citation type="journal article" date="2017" name="Elife">
        <title>Extensive horizontal gene transfer in cheese-associated bacteria.</title>
        <authorList>
            <person name="Bonham K.S."/>
            <person name="Wolfe B.E."/>
            <person name="Dutton R.J."/>
        </authorList>
    </citation>
    <scope>NUCLEOTIDE SEQUENCE [LARGE SCALE GENOMIC DNA]</scope>
    <source>
        <strain evidence="9 10">JB182</strain>
    </source>
</reference>
<dbReference type="AlphaFoldDB" id="A0A2N7S2N4"/>
<feature type="binding site" evidence="6">
    <location>
        <position position="185"/>
    </location>
    <ligand>
        <name>substrate</name>
    </ligand>
</feature>
<dbReference type="InterPro" id="IPR002467">
    <property type="entry name" value="Pept_M24A_MAP1"/>
</dbReference>
<protein>
    <recommendedName>
        <fullName evidence="6 7">Methionine aminopeptidase</fullName>
        <shortName evidence="6">MAP</shortName>
        <shortName evidence="6">MetAP</shortName>
        <ecNumber evidence="6 7">3.4.11.18</ecNumber>
    </recommendedName>
    <alternativeName>
        <fullName evidence="6">Peptidase M</fullName>
    </alternativeName>
</protein>
<feature type="binding site" evidence="6">
    <location>
        <position position="83"/>
    </location>
    <ligand>
        <name>substrate</name>
    </ligand>
</feature>
<dbReference type="EMBL" id="PNQX01000001">
    <property type="protein sequence ID" value="PMQ20363.1"/>
    <property type="molecule type" value="Genomic_DNA"/>
</dbReference>
<sequence length="277" mass="29530">MALGQPKIEYKSNSEILKMRQAGLVLAEALDEAVAMARPGVRTEELNQAFGKVLERHNATSNFLGYHGFPANICASVNHEVVHGFPSDYVLKDGDVLKIDGGAIIDGWHSDSARTVLVGENIDPADQRLSDITEQAMWAGIAALANARFIGQIGQAVDEFVTSQPGAELGILEDYCGHGIGSQMHMAPDVLNYNSGHRGPRVKPGMCLAIEPMLVRGGIETSVLEDDWTVVTNDKSNASQWEHTVAVHMGGIWVLTAHDGGAAGLAPFGVTPSPIQG</sequence>
<dbReference type="GO" id="GO:0005829">
    <property type="term" value="C:cytosol"/>
    <property type="evidence" value="ECO:0007669"/>
    <property type="project" value="TreeGrafter"/>
</dbReference>
<keyword evidence="2 6" id="KW-0031">Aminopeptidase</keyword>
<evidence type="ECO:0000256" key="7">
    <source>
        <dbReference type="RuleBase" id="RU003653"/>
    </source>
</evidence>
<evidence type="ECO:0000256" key="4">
    <source>
        <dbReference type="ARBA" id="ARBA00022723"/>
    </source>
</evidence>
<dbReference type="PANTHER" id="PTHR43330">
    <property type="entry name" value="METHIONINE AMINOPEPTIDASE"/>
    <property type="match status" value="1"/>
</dbReference>
<comment type="function">
    <text evidence="1 6">Removes the N-terminal methionine from nascent proteins. The N-terminal methionine is often cleaved when the second residue in the primary sequence is small and uncharged (Met-Ala-, Cys, Gly, Pro, Ser, Thr, or Val). Requires deformylation of the N(alpha)-formylated initiator methionine before it can be hydrolyzed.</text>
</comment>
<keyword evidence="4 6" id="KW-0479">Metal-binding</keyword>
<dbReference type="InterPro" id="IPR036005">
    <property type="entry name" value="Creatinase/aminopeptidase-like"/>
</dbReference>
<feature type="binding site" evidence="6">
    <location>
        <position position="211"/>
    </location>
    <ligand>
        <name>a divalent metal cation</name>
        <dbReference type="ChEBI" id="CHEBI:60240"/>
        <label>2</label>
        <note>catalytic</note>
    </ligand>
</feature>
<evidence type="ECO:0000256" key="3">
    <source>
        <dbReference type="ARBA" id="ARBA00022670"/>
    </source>
</evidence>
<feature type="binding site" evidence="6">
    <location>
        <position position="178"/>
    </location>
    <ligand>
        <name>a divalent metal cation</name>
        <dbReference type="ChEBI" id="CHEBI:60240"/>
        <label>2</label>
        <note>catalytic</note>
    </ligand>
</feature>
<evidence type="ECO:0000256" key="5">
    <source>
        <dbReference type="ARBA" id="ARBA00022801"/>
    </source>
</evidence>
<feature type="binding site" evidence="6">
    <location>
        <position position="100"/>
    </location>
    <ligand>
        <name>a divalent metal cation</name>
        <dbReference type="ChEBI" id="CHEBI:60240"/>
        <label>1</label>
    </ligand>
</feature>
<accession>A0A2N7S2N4</accession>
<evidence type="ECO:0000313" key="9">
    <source>
        <dbReference type="EMBL" id="PMQ20363.1"/>
    </source>
</evidence>